<accession>A0A1X2DI96</accession>
<dbReference type="EMBL" id="LQPQ01000001">
    <property type="protein sequence ID" value="ORW87848.1"/>
    <property type="molecule type" value="Genomic_DNA"/>
</dbReference>
<keyword evidence="2" id="KW-1185">Reference proteome</keyword>
<sequence length="152" mass="16369">MIGSPSVALDIAETLLASIPGQDISDKLWASVAVTPLAALLFAASIQNETSGIEWVRRAISNVDADASLPGWRQAAEICRRPTRQSAQSLGETLLRIATFDPRQRSSIVYIMNAALALWAADDVKGTRAALCRVLTLRRKSAKSGAGHEVQW</sequence>
<evidence type="ECO:0000313" key="2">
    <source>
        <dbReference type="Proteomes" id="UP000193087"/>
    </source>
</evidence>
<dbReference type="Proteomes" id="UP000193087">
    <property type="component" value="Unassembled WGS sequence"/>
</dbReference>
<organism evidence="1 2">
    <name type="scientific">Mycobacterium riyadhense</name>
    <dbReference type="NCBI Taxonomy" id="486698"/>
    <lineage>
        <taxon>Bacteria</taxon>
        <taxon>Bacillati</taxon>
        <taxon>Actinomycetota</taxon>
        <taxon>Actinomycetes</taxon>
        <taxon>Mycobacteriales</taxon>
        <taxon>Mycobacteriaceae</taxon>
        <taxon>Mycobacterium</taxon>
    </lineage>
</organism>
<reference evidence="1 2" key="1">
    <citation type="submission" date="2016-01" db="EMBL/GenBank/DDBJ databases">
        <title>The new phylogeny of the genus Mycobacterium.</title>
        <authorList>
            <person name="Tarcisio F."/>
            <person name="Conor M."/>
            <person name="Antonella G."/>
            <person name="Elisabetta G."/>
            <person name="Giulia F.S."/>
            <person name="Sara T."/>
            <person name="Anna F."/>
            <person name="Clotilde B."/>
            <person name="Roberto B."/>
            <person name="Veronica D.S."/>
            <person name="Fabio R."/>
            <person name="Monica P."/>
            <person name="Olivier J."/>
            <person name="Enrico T."/>
            <person name="Nicola S."/>
        </authorList>
    </citation>
    <scope>NUCLEOTIDE SEQUENCE [LARGE SCALE GENOMIC DNA]</scope>
    <source>
        <strain evidence="1 2">DSM 45176</strain>
    </source>
</reference>
<comment type="caution">
    <text evidence="1">The sequence shown here is derived from an EMBL/GenBank/DDBJ whole genome shotgun (WGS) entry which is preliminary data.</text>
</comment>
<dbReference type="STRING" id="486698.AWC22_00020"/>
<gene>
    <name evidence="1" type="ORF">AWC22_00020</name>
</gene>
<dbReference type="AlphaFoldDB" id="A0A1X2DI96"/>
<evidence type="ECO:0000313" key="1">
    <source>
        <dbReference type="EMBL" id="ORW87848.1"/>
    </source>
</evidence>
<protein>
    <submittedName>
        <fullName evidence="1">Uncharacterized protein</fullName>
    </submittedName>
</protein>
<name>A0A1X2DI96_9MYCO</name>
<proteinExistence type="predicted"/>